<dbReference type="PANTHER" id="PTHR45005:SF2">
    <property type="entry name" value="PROTEIN HLB1"/>
    <property type="match status" value="1"/>
</dbReference>
<feature type="compositionally biased region" description="Low complexity" evidence="1">
    <location>
        <begin position="23"/>
        <end position="43"/>
    </location>
</feature>
<sequence>MEDSGPTNNGDASPLPNGSDPDSAPVIVAGSSGVVSDSDPSGVKLEAMMGEGSRTFTMRELLDELKEDHNGSDGSKNVGDSPSFSQDSSQQQHRGHQDTSLDLINNISGVDEDGRSRQRILAFAAKRYANAIERNPDDHDAYYNWALVLQVWLCCLL</sequence>
<dbReference type="InterPro" id="IPR053277">
    <property type="entry name" value="Endomembrane_traffic_mod"/>
</dbReference>
<feature type="region of interest" description="Disordered" evidence="1">
    <location>
        <begin position="1"/>
        <end position="104"/>
    </location>
</feature>
<protein>
    <submittedName>
        <fullName evidence="2">Uncharacterized protein</fullName>
    </submittedName>
</protein>
<dbReference type="AlphaFoldDB" id="A0A5P1E5M4"/>
<dbReference type="Gramene" id="ONK56745">
    <property type="protein sequence ID" value="ONK56745"/>
    <property type="gene ID" value="A4U43_C10F12310"/>
</dbReference>
<feature type="compositionally biased region" description="Low complexity" evidence="1">
    <location>
        <begin position="80"/>
        <end position="92"/>
    </location>
</feature>
<keyword evidence="3" id="KW-1185">Reference proteome</keyword>
<evidence type="ECO:0000313" key="3">
    <source>
        <dbReference type="Proteomes" id="UP000243459"/>
    </source>
</evidence>
<dbReference type="PANTHER" id="PTHR45005">
    <property type="match status" value="1"/>
</dbReference>
<accession>A0A5P1E5M4</accession>
<feature type="compositionally biased region" description="Polar residues" evidence="1">
    <location>
        <begin position="1"/>
        <end position="11"/>
    </location>
</feature>
<dbReference type="Proteomes" id="UP000243459">
    <property type="component" value="Chromosome 10"/>
</dbReference>
<proteinExistence type="predicted"/>
<gene>
    <name evidence="2" type="ORF">A4U43_C10F12310</name>
</gene>
<name>A0A5P1E5M4_ASPOF</name>
<reference evidence="3" key="1">
    <citation type="journal article" date="2017" name="Nat. Commun.">
        <title>The asparagus genome sheds light on the origin and evolution of a young Y chromosome.</title>
        <authorList>
            <person name="Harkess A."/>
            <person name="Zhou J."/>
            <person name="Xu C."/>
            <person name="Bowers J.E."/>
            <person name="Van der Hulst R."/>
            <person name="Ayyampalayam S."/>
            <person name="Mercati F."/>
            <person name="Riccardi P."/>
            <person name="McKain M.R."/>
            <person name="Kakrana A."/>
            <person name="Tang H."/>
            <person name="Ray J."/>
            <person name="Groenendijk J."/>
            <person name="Arikit S."/>
            <person name="Mathioni S.M."/>
            <person name="Nakano M."/>
            <person name="Shan H."/>
            <person name="Telgmann-Rauber A."/>
            <person name="Kanno A."/>
            <person name="Yue Z."/>
            <person name="Chen H."/>
            <person name="Li W."/>
            <person name="Chen Y."/>
            <person name="Xu X."/>
            <person name="Zhang Y."/>
            <person name="Luo S."/>
            <person name="Chen H."/>
            <person name="Gao J."/>
            <person name="Mao Z."/>
            <person name="Pires J.C."/>
            <person name="Luo M."/>
            <person name="Kudrna D."/>
            <person name="Wing R.A."/>
            <person name="Meyers B.C."/>
            <person name="Yi K."/>
            <person name="Kong H."/>
            <person name="Lavrijsen P."/>
            <person name="Sunseri F."/>
            <person name="Falavigna A."/>
            <person name="Ye Y."/>
            <person name="Leebens-Mack J.H."/>
            <person name="Chen G."/>
        </authorList>
    </citation>
    <scope>NUCLEOTIDE SEQUENCE [LARGE SCALE GENOMIC DNA]</scope>
    <source>
        <strain evidence="3">cv. DH0086</strain>
    </source>
</reference>
<feature type="compositionally biased region" description="Basic and acidic residues" evidence="1">
    <location>
        <begin position="60"/>
        <end position="71"/>
    </location>
</feature>
<evidence type="ECO:0000256" key="1">
    <source>
        <dbReference type="SAM" id="MobiDB-lite"/>
    </source>
</evidence>
<dbReference type="EMBL" id="CM007390">
    <property type="protein sequence ID" value="ONK56745.1"/>
    <property type="molecule type" value="Genomic_DNA"/>
</dbReference>
<organism evidence="2 3">
    <name type="scientific">Asparagus officinalis</name>
    <name type="common">Garden asparagus</name>
    <dbReference type="NCBI Taxonomy" id="4686"/>
    <lineage>
        <taxon>Eukaryota</taxon>
        <taxon>Viridiplantae</taxon>
        <taxon>Streptophyta</taxon>
        <taxon>Embryophyta</taxon>
        <taxon>Tracheophyta</taxon>
        <taxon>Spermatophyta</taxon>
        <taxon>Magnoliopsida</taxon>
        <taxon>Liliopsida</taxon>
        <taxon>Asparagales</taxon>
        <taxon>Asparagaceae</taxon>
        <taxon>Asparagoideae</taxon>
        <taxon>Asparagus</taxon>
    </lineage>
</organism>
<evidence type="ECO:0000313" key="2">
    <source>
        <dbReference type="EMBL" id="ONK56745.1"/>
    </source>
</evidence>